<dbReference type="PANTHER" id="PTHR21261:SF17">
    <property type="entry name" value="BEAT VI"/>
    <property type="match status" value="1"/>
</dbReference>
<evidence type="ECO:0000313" key="2">
    <source>
        <dbReference type="EMBL" id="KAF2902915.1"/>
    </source>
</evidence>
<accession>A0A8K0DB42</accession>
<sequence>MKKLYSYIPRDGARKHSGWGVETPHDSSYGLNLMSAKFQQIIILFQISRSGPKEVTLRGVRRELTGDYKCEVSADAPLFHTEIKSSHMAVAELPSENPSMNIDHPKVEIGKQIGADCIASGSDPAANLTWFINDEQ</sequence>
<organism evidence="2 3">
    <name type="scientific">Ignelater luminosus</name>
    <name type="common">Cucubano</name>
    <name type="synonym">Pyrophorus luminosus</name>
    <dbReference type="NCBI Taxonomy" id="2038154"/>
    <lineage>
        <taxon>Eukaryota</taxon>
        <taxon>Metazoa</taxon>
        <taxon>Ecdysozoa</taxon>
        <taxon>Arthropoda</taxon>
        <taxon>Hexapoda</taxon>
        <taxon>Insecta</taxon>
        <taxon>Pterygota</taxon>
        <taxon>Neoptera</taxon>
        <taxon>Endopterygota</taxon>
        <taxon>Coleoptera</taxon>
        <taxon>Polyphaga</taxon>
        <taxon>Elateriformia</taxon>
        <taxon>Elateroidea</taxon>
        <taxon>Elateridae</taxon>
        <taxon>Agrypninae</taxon>
        <taxon>Pyrophorini</taxon>
        <taxon>Ignelater</taxon>
    </lineage>
</organism>
<name>A0A8K0DB42_IGNLU</name>
<keyword evidence="3" id="KW-1185">Reference proteome</keyword>
<dbReference type="AlphaFoldDB" id="A0A8K0DB42"/>
<protein>
    <recommendedName>
        <fullName evidence="1">Ig-like domain-containing protein</fullName>
    </recommendedName>
</protein>
<feature type="domain" description="Ig-like" evidence="1">
    <location>
        <begin position="94"/>
        <end position="136"/>
    </location>
</feature>
<proteinExistence type="predicted"/>
<dbReference type="Proteomes" id="UP000801492">
    <property type="component" value="Unassembled WGS sequence"/>
</dbReference>
<feature type="non-terminal residue" evidence="2">
    <location>
        <position position="1"/>
    </location>
</feature>
<reference evidence="2" key="1">
    <citation type="submission" date="2019-08" db="EMBL/GenBank/DDBJ databases">
        <title>The genome of the North American firefly Photinus pyralis.</title>
        <authorList>
            <consortium name="Photinus pyralis genome working group"/>
            <person name="Fallon T.R."/>
            <person name="Sander Lower S.E."/>
            <person name="Weng J.-K."/>
        </authorList>
    </citation>
    <scope>NUCLEOTIDE SEQUENCE</scope>
    <source>
        <strain evidence="2">TRF0915ILg1</strain>
        <tissue evidence="2">Whole body</tissue>
    </source>
</reference>
<gene>
    <name evidence="2" type="ORF">ILUMI_03273</name>
</gene>
<dbReference type="OrthoDB" id="6351205at2759"/>
<dbReference type="EMBL" id="VTPC01001144">
    <property type="protein sequence ID" value="KAF2902915.1"/>
    <property type="molecule type" value="Genomic_DNA"/>
</dbReference>
<dbReference type="PANTHER" id="PTHR21261">
    <property type="entry name" value="BEAT PROTEIN"/>
    <property type="match status" value="1"/>
</dbReference>
<evidence type="ECO:0000313" key="3">
    <source>
        <dbReference type="Proteomes" id="UP000801492"/>
    </source>
</evidence>
<evidence type="ECO:0000259" key="1">
    <source>
        <dbReference type="PROSITE" id="PS50835"/>
    </source>
</evidence>
<dbReference type="PROSITE" id="PS50835">
    <property type="entry name" value="IG_LIKE"/>
    <property type="match status" value="1"/>
</dbReference>
<comment type="caution">
    <text evidence="2">The sequence shown here is derived from an EMBL/GenBank/DDBJ whole genome shotgun (WGS) entry which is preliminary data.</text>
</comment>
<dbReference type="InterPro" id="IPR007110">
    <property type="entry name" value="Ig-like_dom"/>
</dbReference>